<organism evidence="6 7">
    <name type="scientific">Idiomarina seosinensis</name>
    <dbReference type="NCBI Taxonomy" id="281739"/>
    <lineage>
        <taxon>Bacteria</taxon>
        <taxon>Pseudomonadati</taxon>
        <taxon>Pseudomonadota</taxon>
        <taxon>Gammaproteobacteria</taxon>
        <taxon>Alteromonadales</taxon>
        <taxon>Idiomarinaceae</taxon>
        <taxon>Idiomarina</taxon>
    </lineage>
</organism>
<dbReference type="GO" id="GO:0008732">
    <property type="term" value="F:L-allo-threonine aldolase activity"/>
    <property type="evidence" value="ECO:0007669"/>
    <property type="project" value="TreeGrafter"/>
</dbReference>
<comment type="similarity">
    <text evidence="2">Belongs to the threonine aldolase family.</text>
</comment>
<evidence type="ECO:0000313" key="6">
    <source>
        <dbReference type="EMBL" id="RUO73564.1"/>
    </source>
</evidence>
<accession>A0A432Z6N0</accession>
<dbReference type="Gene3D" id="3.40.640.10">
    <property type="entry name" value="Type I PLP-dependent aspartate aminotransferase-like (Major domain)"/>
    <property type="match status" value="1"/>
</dbReference>
<evidence type="ECO:0000256" key="4">
    <source>
        <dbReference type="ARBA" id="ARBA00022898"/>
    </source>
</evidence>
<dbReference type="GO" id="GO:0006545">
    <property type="term" value="P:glycine biosynthetic process"/>
    <property type="evidence" value="ECO:0007669"/>
    <property type="project" value="TreeGrafter"/>
</dbReference>
<evidence type="ECO:0000313" key="7">
    <source>
        <dbReference type="Proteomes" id="UP000287908"/>
    </source>
</evidence>
<dbReference type="SUPFAM" id="SSF53383">
    <property type="entry name" value="PLP-dependent transferases"/>
    <property type="match status" value="1"/>
</dbReference>
<dbReference type="InterPro" id="IPR001597">
    <property type="entry name" value="ArAA_b-elim_lyase/Thr_aldolase"/>
</dbReference>
<dbReference type="Pfam" id="PF01212">
    <property type="entry name" value="Beta_elim_lyase"/>
    <property type="match status" value="1"/>
</dbReference>
<dbReference type="Proteomes" id="UP000287908">
    <property type="component" value="Unassembled WGS sequence"/>
</dbReference>
<evidence type="ECO:0000259" key="5">
    <source>
        <dbReference type="Pfam" id="PF01212"/>
    </source>
</evidence>
<sequence length="365" mass="40322">MIDQSTKNRYLLACQQASHSILRQPQSSMAEQLTSLAEELANHEQRDVYGSGDLIETFEQQVADLLGKPAALFLPTGTLAQPMVLKIHSQQTRKPAVALHPTSHLLLHEQMGVEQLWGLTTKPVGLRERPIALADLNSMPASELAALLIELPMREIGGQLPDWDELKAQSQWARDNGIRLHLDGARLWQAPTYYQQSLADICRLFDSVYVSFYKDLGGISGDILAAETDVIEEAKVWARRAGGNVISLYPEILAARRGLRDNLPVMPEAVDYARSLGSALADIGGITVTPNPPQAAMFHLKFALPPDYLAEKAADYVQEYGVVILPLPRSGDSGHSICEVPVGRNAMSQPQSFWLRHFKQFINSL</sequence>
<dbReference type="EMBL" id="PIQF01000004">
    <property type="protein sequence ID" value="RUO73564.1"/>
    <property type="molecule type" value="Genomic_DNA"/>
</dbReference>
<keyword evidence="7" id="KW-1185">Reference proteome</keyword>
<evidence type="ECO:0000256" key="1">
    <source>
        <dbReference type="ARBA" id="ARBA00001933"/>
    </source>
</evidence>
<dbReference type="GO" id="GO:0006567">
    <property type="term" value="P:L-threonine catabolic process"/>
    <property type="evidence" value="ECO:0007669"/>
    <property type="project" value="TreeGrafter"/>
</dbReference>
<dbReference type="GO" id="GO:0005829">
    <property type="term" value="C:cytosol"/>
    <property type="evidence" value="ECO:0007669"/>
    <property type="project" value="TreeGrafter"/>
</dbReference>
<dbReference type="InterPro" id="IPR015424">
    <property type="entry name" value="PyrdxlP-dep_Trfase"/>
</dbReference>
<comment type="cofactor">
    <cofactor evidence="1">
        <name>pyridoxal 5'-phosphate</name>
        <dbReference type="ChEBI" id="CHEBI:597326"/>
    </cofactor>
</comment>
<dbReference type="AlphaFoldDB" id="A0A432Z6N0"/>
<proteinExistence type="inferred from homology"/>
<dbReference type="InterPro" id="IPR015421">
    <property type="entry name" value="PyrdxlP-dep_Trfase_major"/>
</dbReference>
<keyword evidence="4" id="KW-0663">Pyridoxal phosphate</keyword>
<dbReference type="PANTHER" id="PTHR48097">
    <property type="entry name" value="L-THREONINE ALDOLASE-RELATED"/>
    <property type="match status" value="1"/>
</dbReference>
<evidence type="ECO:0000256" key="3">
    <source>
        <dbReference type="ARBA" id="ARBA00011881"/>
    </source>
</evidence>
<evidence type="ECO:0000256" key="2">
    <source>
        <dbReference type="ARBA" id="ARBA00006966"/>
    </source>
</evidence>
<feature type="domain" description="Aromatic amino acid beta-eliminating lyase/threonine aldolase" evidence="5">
    <location>
        <begin position="47"/>
        <end position="300"/>
    </location>
</feature>
<dbReference type="PANTHER" id="PTHR48097:SF9">
    <property type="entry name" value="L-THREONINE ALDOLASE"/>
    <property type="match status" value="1"/>
</dbReference>
<name>A0A432Z6N0_9GAMM</name>
<dbReference type="Gene3D" id="3.90.1150.10">
    <property type="entry name" value="Aspartate Aminotransferase, domain 1"/>
    <property type="match status" value="1"/>
</dbReference>
<dbReference type="OrthoDB" id="9774495at2"/>
<protein>
    <submittedName>
        <fullName evidence="6">Threonine aldolase</fullName>
    </submittedName>
</protein>
<comment type="subunit">
    <text evidence="3">Homotetramer.</text>
</comment>
<comment type="caution">
    <text evidence="6">The sequence shown here is derived from an EMBL/GenBank/DDBJ whole genome shotgun (WGS) entry which is preliminary data.</text>
</comment>
<gene>
    <name evidence="6" type="ORF">CWI81_11085</name>
</gene>
<dbReference type="InterPro" id="IPR015422">
    <property type="entry name" value="PyrdxlP-dep_Trfase_small"/>
</dbReference>
<dbReference type="RefSeq" id="WP_126785369.1">
    <property type="nucleotide sequence ID" value="NZ_PIQF01000004.1"/>
</dbReference>
<reference evidence="6 7" key="1">
    <citation type="journal article" date="2011" name="Front. Microbiol.">
        <title>Genomic signatures of strain selection and enhancement in Bacillus atrophaeus var. globigii, a historical biowarfare simulant.</title>
        <authorList>
            <person name="Gibbons H.S."/>
            <person name="Broomall S.M."/>
            <person name="McNew L.A."/>
            <person name="Daligault H."/>
            <person name="Chapman C."/>
            <person name="Bruce D."/>
            <person name="Karavis M."/>
            <person name="Krepps M."/>
            <person name="McGregor P.A."/>
            <person name="Hong C."/>
            <person name="Park K.H."/>
            <person name="Akmal A."/>
            <person name="Feldman A."/>
            <person name="Lin J.S."/>
            <person name="Chang W.E."/>
            <person name="Higgs B.W."/>
            <person name="Demirev P."/>
            <person name="Lindquist J."/>
            <person name="Liem A."/>
            <person name="Fochler E."/>
            <person name="Read T.D."/>
            <person name="Tapia R."/>
            <person name="Johnson S."/>
            <person name="Bishop-Lilly K.A."/>
            <person name="Detter C."/>
            <person name="Han C."/>
            <person name="Sozhamannan S."/>
            <person name="Rosenzweig C.N."/>
            <person name="Skowronski E.W."/>
        </authorList>
    </citation>
    <scope>NUCLEOTIDE SEQUENCE [LARGE SCALE GENOMIC DNA]</scope>
    <source>
        <strain evidence="6 7">CL-SP19</strain>
    </source>
</reference>